<dbReference type="PANTHER" id="PTHR11783">
    <property type="entry name" value="SULFOTRANSFERASE SULT"/>
    <property type="match status" value="1"/>
</dbReference>
<evidence type="ECO:0000259" key="3">
    <source>
        <dbReference type="Pfam" id="PF00685"/>
    </source>
</evidence>
<keyword evidence="5" id="KW-1185">Reference proteome</keyword>
<feature type="non-terminal residue" evidence="4">
    <location>
        <position position="1"/>
    </location>
</feature>
<dbReference type="SUPFAM" id="SSF52540">
    <property type="entry name" value="P-loop containing nucleoside triphosphate hydrolases"/>
    <property type="match status" value="1"/>
</dbReference>
<feature type="domain" description="Sulfotransferase" evidence="3">
    <location>
        <begin position="78"/>
        <end position="228"/>
    </location>
</feature>
<reference evidence="4" key="2">
    <citation type="submission" date="2022-10" db="EMBL/GenBank/DDBJ databases">
        <authorList>
            <consortium name="ENA_rothamsted_submissions"/>
            <consortium name="culmorum"/>
            <person name="King R."/>
        </authorList>
    </citation>
    <scope>NUCLEOTIDE SEQUENCE</scope>
</reference>
<protein>
    <recommendedName>
        <fullName evidence="3">Sulfotransferase domain-containing protein</fullName>
    </recommendedName>
</protein>
<reference evidence="4" key="1">
    <citation type="submission" date="2022-01" db="EMBL/GenBank/DDBJ databases">
        <authorList>
            <person name="King R."/>
        </authorList>
    </citation>
    <scope>NUCLEOTIDE SEQUENCE</scope>
</reference>
<evidence type="ECO:0000313" key="4">
    <source>
        <dbReference type="EMBL" id="CAH1154570.1"/>
    </source>
</evidence>
<proteinExistence type="inferred from homology"/>
<dbReference type="Pfam" id="PF00685">
    <property type="entry name" value="Sulfotransfer_1"/>
    <property type="match status" value="1"/>
</dbReference>
<organism evidence="4 5">
    <name type="scientific">Phaedon cochleariae</name>
    <name type="common">Mustard beetle</name>
    <dbReference type="NCBI Taxonomy" id="80249"/>
    <lineage>
        <taxon>Eukaryota</taxon>
        <taxon>Metazoa</taxon>
        <taxon>Ecdysozoa</taxon>
        <taxon>Arthropoda</taxon>
        <taxon>Hexapoda</taxon>
        <taxon>Insecta</taxon>
        <taxon>Pterygota</taxon>
        <taxon>Neoptera</taxon>
        <taxon>Endopterygota</taxon>
        <taxon>Coleoptera</taxon>
        <taxon>Polyphaga</taxon>
        <taxon>Cucujiformia</taxon>
        <taxon>Chrysomeloidea</taxon>
        <taxon>Chrysomelidae</taxon>
        <taxon>Chrysomelinae</taxon>
        <taxon>Chrysomelini</taxon>
        <taxon>Phaedon</taxon>
    </lineage>
</organism>
<dbReference type="InterPro" id="IPR000863">
    <property type="entry name" value="Sulfotransferase_dom"/>
</dbReference>
<dbReference type="GO" id="GO:0008146">
    <property type="term" value="F:sulfotransferase activity"/>
    <property type="evidence" value="ECO:0007669"/>
    <property type="project" value="InterPro"/>
</dbReference>
<evidence type="ECO:0000313" key="5">
    <source>
        <dbReference type="Proteomes" id="UP001153737"/>
    </source>
</evidence>
<sequence>MSPTPTFIEDVKNNNCDNVKEKVFPYEIEPVPNETNQELLEYFTGEKTHFLQVGPKKWILPSGYEREAHNYYNFRARPDDVFIVTFPRSGTTWTQELVWLLANDLDYQKAAEIPLGDRFPFLEFSAFVHKETKATFLEEQKPDSENYRIVQNLDYPAWKIFEDSTERRFIKTHLPFSLLPSNLLDIGCKVIYVARNPKDLAVSYYHLNRSYRTQGYIGDFTKFWSFFERDLGKFRNVI</sequence>
<evidence type="ECO:0000256" key="1">
    <source>
        <dbReference type="ARBA" id="ARBA00005771"/>
    </source>
</evidence>
<dbReference type="Gene3D" id="3.40.50.300">
    <property type="entry name" value="P-loop containing nucleotide triphosphate hydrolases"/>
    <property type="match status" value="1"/>
</dbReference>
<keyword evidence="2" id="KW-0808">Transferase</keyword>
<dbReference type="InterPro" id="IPR027417">
    <property type="entry name" value="P-loop_NTPase"/>
</dbReference>
<evidence type="ECO:0000256" key="2">
    <source>
        <dbReference type="ARBA" id="ARBA00022679"/>
    </source>
</evidence>
<dbReference type="AlphaFoldDB" id="A0A9P0DLA4"/>
<dbReference type="OrthoDB" id="205623at2759"/>
<gene>
    <name evidence="4" type="ORF">PHAECO_LOCUS5239</name>
</gene>
<dbReference type="EMBL" id="OU896722">
    <property type="protein sequence ID" value="CAH1154570.1"/>
    <property type="molecule type" value="Genomic_DNA"/>
</dbReference>
<comment type="similarity">
    <text evidence="1">Belongs to the sulfotransferase 1 family.</text>
</comment>
<dbReference type="Proteomes" id="UP001153737">
    <property type="component" value="Chromosome 16"/>
</dbReference>
<name>A0A9P0DLA4_PHACE</name>
<accession>A0A9P0DLA4</accession>